<evidence type="ECO:0000313" key="2">
    <source>
        <dbReference type="EMBL" id="JAH06191.1"/>
    </source>
</evidence>
<reference evidence="2" key="1">
    <citation type="submission" date="2014-11" db="EMBL/GenBank/DDBJ databases">
        <authorList>
            <person name="Amaro Gonzalez C."/>
        </authorList>
    </citation>
    <scope>NUCLEOTIDE SEQUENCE</scope>
</reference>
<name>A0A0E9PNG5_ANGAN</name>
<dbReference type="AlphaFoldDB" id="A0A0E9PNG5"/>
<protein>
    <submittedName>
        <fullName evidence="2">Uncharacterized protein</fullName>
    </submittedName>
</protein>
<keyword evidence="1" id="KW-0472">Membrane</keyword>
<keyword evidence="1" id="KW-1133">Transmembrane helix</keyword>
<feature type="transmembrane region" description="Helical" evidence="1">
    <location>
        <begin position="32"/>
        <end position="53"/>
    </location>
</feature>
<reference evidence="2" key="2">
    <citation type="journal article" date="2015" name="Fish Shellfish Immunol.">
        <title>Early steps in the European eel (Anguilla anguilla)-Vibrio vulnificus interaction in the gills: Role of the RtxA13 toxin.</title>
        <authorList>
            <person name="Callol A."/>
            <person name="Pajuelo D."/>
            <person name="Ebbesson L."/>
            <person name="Teles M."/>
            <person name="MacKenzie S."/>
            <person name="Amaro C."/>
        </authorList>
    </citation>
    <scope>NUCLEOTIDE SEQUENCE</scope>
</reference>
<accession>A0A0E9PNG5</accession>
<organism evidence="2">
    <name type="scientific">Anguilla anguilla</name>
    <name type="common">European freshwater eel</name>
    <name type="synonym">Muraena anguilla</name>
    <dbReference type="NCBI Taxonomy" id="7936"/>
    <lineage>
        <taxon>Eukaryota</taxon>
        <taxon>Metazoa</taxon>
        <taxon>Chordata</taxon>
        <taxon>Craniata</taxon>
        <taxon>Vertebrata</taxon>
        <taxon>Euteleostomi</taxon>
        <taxon>Actinopterygii</taxon>
        <taxon>Neopterygii</taxon>
        <taxon>Teleostei</taxon>
        <taxon>Anguilliformes</taxon>
        <taxon>Anguillidae</taxon>
        <taxon>Anguilla</taxon>
    </lineage>
</organism>
<sequence length="64" mass="7879">MLWFNLVEHFLYISEHIAYTHMLYIFIRNVYTIYQCVMYNISIYLVYFSVLSVEQQKHNIPLIV</sequence>
<keyword evidence="1" id="KW-0812">Transmembrane</keyword>
<dbReference type="EMBL" id="GBXM01102386">
    <property type="protein sequence ID" value="JAH06191.1"/>
    <property type="molecule type" value="Transcribed_RNA"/>
</dbReference>
<evidence type="ECO:0000256" key="1">
    <source>
        <dbReference type="SAM" id="Phobius"/>
    </source>
</evidence>
<proteinExistence type="predicted"/>